<evidence type="ECO:0000256" key="3">
    <source>
        <dbReference type="ARBA" id="ARBA00022692"/>
    </source>
</evidence>
<evidence type="ECO:0000313" key="11">
    <source>
        <dbReference type="Proteomes" id="UP000029859"/>
    </source>
</evidence>
<feature type="transmembrane region" description="Helical" evidence="7">
    <location>
        <begin position="20"/>
        <end position="42"/>
    </location>
</feature>
<dbReference type="Pfam" id="PF12704">
    <property type="entry name" value="MacB_PCD"/>
    <property type="match status" value="1"/>
</dbReference>
<dbReference type="GO" id="GO:0005886">
    <property type="term" value="C:plasma membrane"/>
    <property type="evidence" value="ECO:0007669"/>
    <property type="project" value="UniProtKB-SubCell"/>
</dbReference>
<evidence type="ECO:0000256" key="7">
    <source>
        <dbReference type="SAM" id="Phobius"/>
    </source>
</evidence>
<protein>
    <submittedName>
        <fullName evidence="10">ABC transporter permease</fullName>
    </submittedName>
</protein>
<evidence type="ECO:0000256" key="4">
    <source>
        <dbReference type="ARBA" id="ARBA00022989"/>
    </source>
</evidence>
<dbReference type="GO" id="GO:0022857">
    <property type="term" value="F:transmembrane transporter activity"/>
    <property type="evidence" value="ECO:0007669"/>
    <property type="project" value="TreeGrafter"/>
</dbReference>
<dbReference type="RefSeq" id="WP_048192945.1">
    <property type="nucleotide sequence ID" value="NZ_CAAGSM010000008.1"/>
</dbReference>
<organism evidence="10 11">
    <name type="scientific">Methanococcoides methylutens</name>
    <dbReference type="NCBI Taxonomy" id="2226"/>
    <lineage>
        <taxon>Archaea</taxon>
        <taxon>Methanobacteriati</taxon>
        <taxon>Methanobacteriota</taxon>
        <taxon>Stenosarchaea group</taxon>
        <taxon>Methanomicrobia</taxon>
        <taxon>Methanosarcinales</taxon>
        <taxon>Methanosarcinaceae</taxon>
        <taxon>Methanococcoides</taxon>
    </lineage>
</organism>
<dbReference type="InterPro" id="IPR003838">
    <property type="entry name" value="ABC3_permease_C"/>
</dbReference>
<dbReference type="InterPro" id="IPR025857">
    <property type="entry name" value="MacB_PCD"/>
</dbReference>
<accession>A0A099T4B3</accession>
<dbReference type="PANTHER" id="PTHR30572:SF4">
    <property type="entry name" value="ABC TRANSPORTER PERMEASE YTRF"/>
    <property type="match status" value="1"/>
</dbReference>
<evidence type="ECO:0000259" key="9">
    <source>
        <dbReference type="Pfam" id="PF12704"/>
    </source>
</evidence>
<feature type="transmembrane region" description="Helical" evidence="7">
    <location>
        <begin position="325"/>
        <end position="351"/>
    </location>
</feature>
<feature type="transmembrane region" description="Helical" evidence="7">
    <location>
        <begin position="281"/>
        <end position="305"/>
    </location>
</feature>
<keyword evidence="11" id="KW-1185">Reference proteome</keyword>
<feature type="domain" description="MacB-like periplasmic core" evidence="9">
    <location>
        <begin position="22"/>
        <end position="238"/>
    </location>
</feature>
<keyword evidence="3 7" id="KW-0812">Transmembrane</keyword>
<dbReference type="Pfam" id="PF02687">
    <property type="entry name" value="FtsX"/>
    <property type="match status" value="1"/>
</dbReference>
<reference evidence="10 11" key="1">
    <citation type="submission" date="2014-09" db="EMBL/GenBank/DDBJ databases">
        <title>Draft genome sequence of an obligately methylotrophic methanogen, Methanococcoides methylutens, isolated from marine sediment.</title>
        <authorList>
            <person name="Guan Y."/>
            <person name="Ngugi D.K."/>
            <person name="Blom J."/>
            <person name="Ali S."/>
            <person name="Ferry J.G."/>
            <person name="Stingl U."/>
        </authorList>
    </citation>
    <scope>NUCLEOTIDE SEQUENCE [LARGE SCALE GENOMIC DNA]</scope>
    <source>
        <strain evidence="10 11">DSM 2657</strain>
    </source>
</reference>
<evidence type="ECO:0000256" key="2">
    <source>
        <dbReference type="ARBA" id="ARBA00022475"/>
    </source>
</evidence>
<dbReference type="PANTHER" id="PTHR30572">
    <property type="entry name" value="MEMBRANE COMPONENT OF TRANSPORTER-RELATED"/>
    <property type="match status" value="1"/>
</dbReference>
<dbReference type="EMBL" id="JRHO01000002">
    <property type="protein sequence ID" value="KGK99664.1"/>
    <property type="molecule type" value="Genomic_DNA"/>
</dbReference>
<evidence type="ECO:0000256" key="5">
    <source>
        <dbReference type="ARBA" id="ARBA00023136"/>
    </source>
</evidence>
<proteinExistence type="inferred from homology"/>
<feature type="transmembrane region" description="Helical" evidence="7">
    <location>
        <begin position="363"/>
        <end position="387"/>
    </location>
</feature>
<evidence type="ECO:0000256" key="6">
    <source>
        <dbReference type="ARBA" id="ARBA00038076"/>
    </source>
</evidence>
<evidence type="ECO:0000313" key="10">
    <source>
        <dbReference type="EMBL" id="KGK99664.1"/>
    </source>
</evidence>
<feature type="domain" description="ABC3 transporter permease C-terminal" evidence="8">
    <location>
        <begin position="284"/>
        <end position="397"/>
    </location>
</feature>
<keyword evidence="5 7" id="KW-0472">Membrane</keyword>
<keyword evidence="2" id="KW-1003">Cell membrane</keyword>
<comment type="similarity">
    <text evidence="6">Belongs to the ABC-4 integral membrane protein family.</text>
</comment>
<name>A0A099T4B3_METMT</name>
<keyword evidence="4 7" id="KW-1133">Transmembrane helix</keyword>
<comment type="subcellular location">
    <subcellularLocation>
        <location evidence="1">Cell membrane</location>
        <topology evidence="1">Multi-pass membrane protein</topology>
    </subcellularLocation>
</comment>
<sequence>MLKFSQALHLSIGSISSYKLRSALTTLGIIIGIAAVVANVSLGASFNQFFVDELGSQGSNFIVIYSEDINLFYDNQLDVIKNTPKVEGVSPIRQQLAGVTYISTLRQVDIQGTSADYEQIGNIQLEVGNFFSEQDKYAAVLGSDVAYEKFDQKVSYRNSIDIEFIRRDGTPVSRSFKVIGIIDSPDTTFIQSGAESDVRIFIPIDTMNEMLGIEDYGGFSITVEDAESVRPVSDEIDKKIARSLGVSERELDNEDVKPYSIFNQADILDQLDELSAGLTSLFISVALISLIVGSIGIMNIMLVTVTERTKEIGLLKSLGYTRSNILYLFITESIILGLIGGILGTILGFVGSYAAVSFLNLPYIFPSYLLILGVGIAVVVGLIAGVYPANKASKLDPVDSLRKS</sequence>
<evidence type="ECO:0000256" key="1">
    <source>
        <dbReference type="ARBA" id="ARBA00004651"/>
    </source>
</evidence>
<dbReference type="AlphaFoldDB" id="A0A099T4B3"/>
<dbReference type="InterPro" id="IPR050250">
    <property type="entry name" value="Macrolide_Exporter_MacB"/>
</dbReference>
<evidence type="ECO:0000259" key="8">
    <source>
        <dbReference type="Pfam" id="PF02687"/>
    </source>
</evidence>
<dbReference type="OrthoDB" id="11469at2157"/>
<dbReference type="Proteomes" id="UP000029859">
    <property type="component" value="Unassembled WGS sequence"/>
</dbReference>
<comment type="caution">
    <text evidence="10">The sequence shown here is derived from an EMBL/GenBank/DDBJ whole genome shotgun (WGS) entry which is preliminary data.</text>
</comment>
<gene>
    <name evidence="10" type="ORF">LI82_00095</name>
</gene>